<dbReference type="InterPro" id="IPR024983">
    <property type="entry name" value="CHAT_dom"/>
</dbReference>
<sequence>MRLSLGNTSIINIFLIPEDEDHNSPFQGYLTSLFSDAFHSTLHKTLSYPMNALEVYMPQDELIRSRNEIASPSNFLINPRSLTQLLPFFKSHPFVVITCLDKELEYIKNLDFKFKYKPLVVGIEEGVDLDIKEFNIFKLDEFIISRLQEAMENNAFPSQVIDVINSRTQREKSLTKIEFPSRNHAVTSPNESVLRSVGYYFEHDEPIKFSKDKGEYINAILESSNNLLSIIKNENSGIKESSKSDLIVYSPSIYTHLYNFKSHFWNQLSRNLNNKKSREFIMGGVFKNPNYSGMNITLDNKDEFEKIMSNKAVQALMGTRQFELAYTTLAMNSLAIANNCPVIRLPNSLNFHSAKLRDLESLSMSSVERSKDKFNRKFKDLTTEMTSEIGNDLLSYISENSNSITLCTDSLVEWVSFDKIPLMFTHEISKVHTTPGNQLLKISTNFSRIHFNKSELLKVTVIRSFNENDPIKYMLEKSLNYYINIDKEINLNIIDVTSKAQLIECLKTVNTPILIFDCHGNHGGAEEHGWLQIGGDKVDTWELPTRGFAPPIIILSACLTSAIGGSHASVASGLLDLGAIAVLGTLLPVDAEKSAVFVGRIMLRLTGYLKALDQIGVDYITWRQFISNFFRMSFCTDILTELKNNYKIINEAQYKEIHINANMHINLGSTDWYEKITNDISKVTNITNEEVLEVISDIGFLETMNYSQIGRPENIIIELGKE</sequence>
<feature type="domain" description="CHAT" evidence="1">
    <location>
        <begin position="496"/>
        <end position="602"/>
    </location>
</feature>
<proteinExistence type="predicted"/>
<organism evidence="2">
    <name type="scientific">Shewanella oncorhynchi</name>
    <dbReference type="NCBI Taxonomy" id="2726434"/>
    <lineage>
        <taxon>Bacteria</taxon>
        <taxon>Pseudomonadati</taxon>
        <taxon>Pseudomonadota</taxon>
        <taxon>Gammaproteobacteria</taxon>
        <taxon>Alteromonadales</taxon>
        <taxon>Shewanellaceae</taxon>
        <taxon>Shewanella</taxon>
    </lineage>
</organism>
<dbReference type="KEGG" id="sog:RA178_14695"/>
<dbReference type="EMBL" id="CP132914">
    <property type="protein sequence ID" value="WMB71667.1"/>
    <property type="molecule type" value="Genomic_DNA"/>
</dbReference>
<accession>A0AA50KAX1</accession>
<evidence type="ECO:0000313" key="2">
    <source>
        <dbReference type="EMBL" id="WMB71667.1"/>
    </source>
</evidence>
<name>A0AA50KAX1_9GAMM</name>
<protein>
    <recommendedName>
        <fullName evidence="1">CHAT domain-containing protein</fullName>
    </recommendedName>
</protein>
<dbReference type="Pfam" id="PF12770">
    <property type="entry name" value="CHAT"/>
    <property type="match status" value="1"/>
</dbReference>
<gene>
    <name evidence="2" type="ORF">RA178_14695</name>
</gene>
<dbReference type="AlphaFoldDB" id="A0AA50KAX1"/>
<dbReference type="GeneID" id="301340456"/>
<reference evidence="2" key="1">
    <citation type="submission" date="2023-08" db="EMBL/GenBank/DDBJ databases">
        <title>Complete genome sequence of Shewanella oncorhynchi Z-P2, a siderophore putrebactin-producing bacterium.</title>
        <authorList>
            <person name="Zhang Y."/>
        </authorList>
    </citation>
    <scope>NUCLEOTIDE SEQUENCE</scope>
    <source>
        <strain evidence="2">Z-P2</strain>
    </source>
</reference>
<evidence type="ECO:0000259" key="1">
    <source>
        <dbReference type="Pfam" id="PF12770"/>
    </source>
</evidence>
<dbReference type="RefSeq" id="WP_306682512.1">
    <property type="nucleotide sequence ID" value="NZ_CP132914.1"/>
</dbReference>
<dbReference type="Proteomes" id="UP001236800">
    <property type="component" value="Chromosome"/>
</dbReference>